<proteinExistence type="predicted"/>
<evidence type="ECO:0000313" key="2">
    <source>
        <dbReference type="EMBL" id="USP75628.1"/>
    </source>
</evidence>
<dbReference type="EMBL" id="CP089275">
    <property type="protein sequence ID" value="USP75628.1"/>
    <property type="molecule type" value="Genomic_DNA"/>
</dbReference>
<feature type="compositionally biased region" description="Basic and acidic residues" evidence="1">
    <location>
        <begin position="608"/>
        <end position="622"/>
    </location>
</feature>
<dbReference type="VEuPathDB" id="FungiDB:yc1106_02902"/>
<feature type="compositionally biased region" description="Basic and acidic residues" evidence="1">
    <location>
        <begin position="331"/>
        <end position="340"/>
    </location>
</feature>
<feature type="region of interest" description="Disordered" evidence="1">
    <location>
        <begin position="201"/>
        <end position="247"/>
    </location>
</feature>
<feature type="region of interest" description="Disordered" evidence="1">
    <location>
        <begin position="65"/>
        <end position="116"/>
    </location>
</feature>
<reference evidence="2" key="1">
    <citation type="submission" date="2021-12" db="EMBL/GenBank/DDBJ databases">
        <title>Curvularia clavata genome.</title>
        <authorList>
            <person name="Cao Y."/>
        </authorList>
    </citation>
    <scope>NUCLEOTIDE SEQUENCE</scope>
    <source>
        <strain evidence="2">Yc1106</strain>
    </source>
</reference>
<sequence>MSSTATAPLSHLNGAGAVSAEVLREAEFLQKILQIRDDVFASKHPRIHLPAKVIEQVAPRLPQAALGRPTTNGTSIGSSSHLLPPRPASSGRPPTSPIPPTPTQRPFPNKSSSSSIDPVLLTKSEHLVRAEQQLKRQQIERSLKDQFDRKGRNNDADEREALIDVEQCLIKAHQLVPPISGLPSTANNSDGVESFDENSYYSSKADSWSPEPDPADYSHAAAAPLTPQTQQNAQQVTVHTRPADPPVIDLDEEAYEPADDIEIYEPEPAQVHEDGDEEEDYSPPPADIGPSEPARGRGRNRNGGTNGSSRRQSPTGAVPSVQNPRKRRREERREREERRRQQANKQPLQSPEPYIKEEPQSPPPFGSYSDPQPSKRRALQPQPDELEVVSAQASPRMQPVYYRDQEPLIRSYREFDEPSSPTVIRTPQRRVQRDDHDLRRVASLQFARRPYSPGGGGELYAAPEPRQMRAASHAFVERAEVPPTYREVSARPSAAPRYMRERSRSPIHEYIGHGSSPMLMAPPPRRIVVDQYGNKYYAAPVDARESMAPPSRRIEVDPYYERAVTREPAMRAPGRTEMYEEDVIQRMPPPPPRRYVEASEAEMMESPYRQREASRRPVEVEYRPAPQYEEMGPPREYPSARSYSMRPEGVRREIPEGYVRHESIQPLAVRASQPRFREVSVMQQEPFDERRYISAPQNRRYVEEGPMEGAAEPYPGEARHVYARY</sequence>
<feature type="compositionally biased region" description="Polar residues" evidence="1">
    <location>
        <begin position="69"/>
        <end position="81"/>
    </location>
</feature>
<keyword evidence="3" id="KW-1185">Reference proteome</keyword>
<feature type="region of interest" description="Disordered" evidence="1">
    <location>
        <begin position="265"/>
        <end position="437"/>
    </location>
</feature>
<feature type="compositionally biased region" description="Basic and acidic residues" evidence="1">
    <location>
        <begin position="403"/>
        <end position="416"/>
    </location>
</feature>
<gene>
    <name evidence="2" type="ORF">yc1106_02902</name>
</gene>
<evidence type="ECO:0000256" key="1">
    <source>
        <dbReference type="SAM" id="MobiDB-lite"/>
    </source>
</evidence>
<feature type="compositionally biased region" description="Low complexity" evidence="1">
    <location>
        <begin position="220"/>
        <end position="235"/>
    </location>
</feature>
<evidence type="ECO:0000313" key="3">
    <source>
        <dbReference type="Proteomes" id="UP001056012"/>
    </source>
</evidence>
<organism evidence="2 3">
    <name type="scientific">Curvularia clavata</name>
    <dbReference type="NCBI Taxonomy" id="95742"/>
    <lineage>
        <taxon>Eukaryota</taxon>
        <taxon>Fungi</taxon>
        <taxon>Dikarya</taxon>
        <taxon>Ascomycota</taxon>
        <taxon>Pezizomycotina</taxon>
        <taxon>Dothideomycetes</taxon>
        <taxon>Pleosporomycetidae</taxon>
        <taxon>Pleosporales</taxon>
        <taxon>Pleosporineae</taxon>
        <taxon>Pleosporaceae</taxon>
        <taxon>Curvularia</taxon>
    </lineage>
</organism>
<name>A0A9Q8Z7C2_CURCL</name>
<dbReference type="AlphaFoldDB" id="A0A9Q8Z7C2"/>
<protein>
    <submittedName>
        <fullName evidence="2">Uncharacterized protein</fullName>
    </submittedName>
</protein>
<feature type="compositionally biased region" description="Pro residues" evidence="1">
    <location>
        <begin position="94"/>
        <end position="105"/>
    </location>
</feature>
<dbReference type="OrthoDB" id="5333304at2759"/>
<accession>A0A9Q8Z7C2</accession>
<feature type="region of interest" description="Disordered" evidence="1">
    <location>
        <begin position="567"/>
        <end position="648"/>
    </location>
</feature>
<dbReference type="Proteomes" id="UP001056012">
    <property type="component" value="Chromosome 2"/>
</dbReference>
<feature type="compositionally biased region" description="Polar residues" evidence="1">
    <location>
        <begin position="312"/>
        <end position="323"/>
    </location>
</feature>